<evidence type="ECO:0000313" key="3">
    <source>
        <dbReference type="Proteomes" id="UP001066276"/>
    </source>
</evidence>
<sequence>MSAGDLTASLLTTILNRTPGLVYAAHVEITATAGRRPALAPQRARPLARQAQANEYRGTAASSRGAHLQPAAPRCRGRRHDPPGLEVPLCQVLRLAVCAQTICSPAPGDHPEHSGRHQGSLGRENRRIVFGP</sequence>
<protein>
    <submittedName>
        <fullName evidence="2">Uncharacterized protein</fullName>
    </submittedName>
</protein>
<reference evidence="2" key="1">
    <citation type="journal article" date="2022" name="bioRxiv">
        <title>Sequencing and chromosome-scale assembly of the giantPleurodeles waltlgenome.</title>
        <authorList>
            <person name="Brown T."/>
            <person name="Elewa A."/>
            <person name="Iarovenko S."/>
            <person name="Subramanian E."/>
            <person name="Araus A.J."/>
            <person name="Petzold A."/>
            <person name="Susuki M."/>
            <person name="Suzuki K.-i.T."/>
            <person name="Hayashi T."/>
            <person name="Toyoda A."/>
            <person name="Oliveira C."/>
            <person name="Osipova E."/>
            <person name="Leigh N.D."/>
            <person name="Simon A."/>
            <person name="Yun M.H."/>
        </authorList>
    </citation>
    <scope>NUCLEOTIDE SEQUENCE</scope>
    <source>
        <strain evidence="2">20211129_DDA</strain>
        <tissue evidence="2">Liver</tissue>
    </source>
</reference>
<accession>A0AAV7MUP7</accession>
<evidence type="ECO:0000256" key="1">
    <source>
        <dbReference type="SAM" id="MobiDB-lite"/>
    </source>
</evidence>
<feature type="region of interest" description="Disordered" evidence="1">
    <location>
        <begin position="105"/>
        <end position="132"/>
    </location>
</feature>
<feature type="compositionally biased region" description="Low complexity" evidence="1">
    <location>
        <begin position="37"/>
        <end position="53"/>
    </location>
</feature>
<gene>
    <name evidence="2" type="ORF">NDU88_004858</name>
</gene>
<name>A0AAV7MUP7_PLEWA</name>
<proteinExistence type="predicted"/>
<keyword evidence="3" id="KW-1185">Reference proteome</keyword>
<dbReference type="AlphaFoldDB" id="A0AAV7MUP7"/>
<dbReference type="EMBL" id="JANPWB010000013">
    <property type="protein sequence ID" value="KAJ1107468.1"/>
    <property type="molecule type" value="Genomic_DNA"/>
</dbReference>
<comment type="caution">
    <text evidence="2">The sequence shown here is derived from an EMBL/GenBank/DDBJ whole genome shotgun (WGS) entry which is preliminary data.</text>
</comment>
<evidence type="ECO:0000313" key="2">
    <source>
        <dbReference type="EMBL" id="KAJ1107468.1"/>
    </source>
</evidence>
<feature type="region of interest" description="Disordered" evidence="1">
    <location>
        <begin position="37"/>
        <end position="80"/>
    </location>
</feature>
<organism evidence="2 3">
    <name type="scientific">Pleurodeles waltl</name>
    <name type="common">Iberian ribbed newt</name>
    <dbReference type="NCBI Taxonomy" id="8319"/>
    <lineage>
        <taxon>Eukaryota</taxon>
        <taxon>Metazoa</taxon>
        <taxon>Chordata</taxon>
        <taxon>Craniata</taxon>
        <taxon>Vertebrata</taxon>
        <taxon>Euteleostomi</taxon>
        <taxon>Amphibia</taxon>
        <taxon>Batrachia</taxon>
        <taxon>Caudata</taxon>
        <taxon>Salamandroidea</taxon>
        <taxon>Salamandridae</taxon>
        <taxon>Pleurodelinae</taxon>
        <taxon>Pleurodeles</taxon>
    </lineage>
</organism>
<dbReference type="Proteomes" id="UP001066276">
    <property type="component" value="Chromosome 9"/>
</dbReference>
<feature type="compositionally biased region" description="Basic and acidic residues" evidence="1">
    <location>
        <begin position="123"/>
        <end position="132"/>
    </location>
</feature>